<keyword evidence="3" id="KW-0812">Transmembrane</keyword>
<evidence type="ECO:0000313" key="5">
    <source>
        <dbReference type="Proteomes" id="UP001165583"/>
    </source>
</evidence>
<dbReference type="InterPro" id="IPR029025">
    <property type="entry name" value="T3SS_substrate_exporter_C"/>
</dbReference>
<dbReference type="Pfam" id="PF01312">
    <property type="entry name" value="Bac_export_2"/>
    <property type="match status" value="1"/>
</dbReference>
<feature type="transmembrane region" description="Helical" evidence="3">
    <location>
        <begin position="84"/>
        <end position="104"/>
    </location>
</feature>
<evidence type="ECO:0000313" key="4">
    <source>
        <dbReference type="EMBL" id="MCT2398182.1"/>
    </source>
</evidence>
<keyword evidence="5" id="KW-1185">Reference proteome</keyword>
<evidence type="ECO:0000256" key="1">
    <source>
        <dbReference type="ARBA" id="ARBA00010690"/>
    </source>
</evidence>
<proteinExistence type="inferred from homology"/>
<dbReference type="RefSeq" id="WP_260043270.1">
    <property type="nucleotide sequence ID" value="NZ_JANZXA010000001.1"/>
</dbReference>
<accession>A0ABT2I061</accession>
<name>A0ABT2I061_9SPHN</name>
<comment type="similarity">
    <text evidence="1">Belongs to the type III secretion exporter family.</text>
</comment>
<dbReference type="PRINTS" id="PR00950">
    <property type="entry name" value="TYPE3IMSPROT"/>
</dbReference>
<dbReference type="Gene3D" id="3.40.1690.10">
    <property type="entry name" value="secretion proteins EscU"/>
    <property type="match status" value="1"/>
</dbReference>
<feature type="transmembrane region" description="Helical" evidence="3">
    <location>
        <begin position="151"/>
        <end position="170"/>
    </location>
</feature>
<dbReference type="SUPFAM" id="SSF160544">
    <property type="entry name" value="EscU C-terminal domain-like"/>
    <property type="match status" value="1"/>
</dbReference>
<reference evidence="4" key="1">
    <citation type="submission" date="2022-09" db="EMBL/GenBank/DDBJ databases">
        <title>Novosphingobium sp. Nov., a polycyclic aromatic hydrocarbon-degrading bacterium isolated form mangrove sediments in HongKong.</title>
        <authorList>
            <person name="Hu Z."/>
        </authorList>
    </citation>
    <scope>NUCLEOTIDE SEQUENCE</scope>
    <source>
        <strain evidence="4">HK4-1</strain>
    </source>
</reference>
<gene>
    <name evidence="4" type="ORF">NZK81_01335</name>
</gene>
<dbReference type="PANTHER" id="PTHR30531:SF12">
    <property type="entry name" value="FLAGELLAR BIOSYNTHETIC PROTEIN FLHB"/>
    <property type="match status" value="1"/>
</dbReference>
<comment type="caution">
    <text evidence="4">The sequence shown here is derived from an EMBL/GenBank/DDBJ whole genome shotgun (WGS) entry which is preliminary data.</text>
</comment>
<organism evidence="4 5">
    <name type="scientific">Novosphingobium mangrovi</name>
    <name type="common">ex Huang et al. 2023</name>
    <dbReference type="NCBI Taxonomy" id="2976432"/>
    <lineage>
        <taxon>Bacteria</taxon>
        <taxon>Pseudomonadati</taxon>
        <taxon>Pseudomonadota</taxon>
        <taxon>Alphaproteobacteria</taxon>
        <taxon>Sphingomonadales</taxon>
        <taxon>Sphingomonadaceae</taxon>
        <taxon>Novosphingobium</taxon>
    </lineage>
</organism>
<keyword evidence="3" id="KW-1133">Transmembrane helix</keyword>
<protein>
    <submittedName>
        <fullName evidence="4">EscU/YscU/HrcU family type III secretion system export apparatus switch protein</fullName>
    </submittedName>
</protein>
<feature type="transmembrane region" description="Helical" evidence="3">
    <location>
        <begin position="32"/>
        <end position="53"/>
    </location>
</feature>
<dbReference type="Proteomes" id="UP001165583">
    <property type="component" value="Unassembled WGS sequence"/>
</dbReference>
<dbReference type="EMBL" id="JANZXA010000001">
    <property type="protein sequence ID" value="MCT2398182.1"/>
    <property type="molecule type" value="Genomic_DNA"/>
</dbReference>
<feature type="transmembrane region" description="Helical" evidence="3">
    <location>
        <begin position="190"/>
        <end position="209"/>
    </location>
</feature>
<evidence type="ECO:0000256" key="3">
    <source>
        <dbReference type="SAM" id="Phobius"/>
    </source>
</evidence>
<evidence type="ECO:0000256" key="2">
    <source>
        <dbReference type="SAM" id="MobiDB-lite"/>
    </source>
</evidence>
<dbReference type="PANTHER" id="PTHR30531">
    <property type="entry name" value="FLAGELLAR BIOSYNTHETIC PROTEIN FLHB"/>
    <property type="match status" value="1"/>
</dbReference>
<sequence length="378" mass="41443">MSEQSGEKSFDPTAKRKRDAAQKGDVIRSRELATAAAVGIGAVWFLVAGPWLLDLLMNALRAGFTWDRASLADFTPGHLLMKTMFAVMPPVVILGLGVMLSSLVSQLGFGEGRWIGGNLAPKGSRINPASGLKRMFGANGWIEMAKGLAKVALLGTIAWTWASGRIATFARLGRGDLFEQLSWAWHDVTMLLFWLAAGLFVIALVDLPVQMFRRNKRLKMTLQEVRDEHKESEGAPEKKAAIKDRQRKIAMGGLVPAMKEAQFIITNPTHFSVALTYDPTKASAPIVLAKGRGDKAMAMRELAAEYGVPMLEYPALARSVFYTTRERQVIREEHYAAVAAILAFVLALQRGEKRPAPRVSVPVTLRFDAEGRLDPASV</sequence>
<keyword evidence="3" id="KW-0472">Membrane</keyword>
<dbReference type="InterPro" id="IPR006135">
    <property type="entry name" value="T3SS_substrate_exporter"/>
</dbReference>
<feature type="region of interest" description="Disordered" evidence="2">
    <location>
        <begin position="1"/>
        <end position="22"/>
    </location>
</feature>